<dbReference type="PANTHER" id="PTHR45913:SF21">
    <property type="entry name" value="DUF4371 DOMAIN-CONTAINING PROTEIN"/>
    <property type="match status" value="1"/>
</dbReference>
<name>A0AA47MLV4_MERPO</name>
<accession>A0AA47MLV4</accession>
<comment type="caution">
    <text evidence="1">The sequence shown here is derived from an EMBL/GenBank/DDBJ whole genome shotgun (WGS) entry which is preliminary data.</text>
</comment>
<dbReference type="AlphaFoldDB" id="A0AA47MLV4"/>
<dbReference type="PANTHER" id="PTHR45913">
    <property type="entry name" value="EPM2A-INTERACTING PROTEIN 1"/>
    <property type="match status" value="1"/>
</dbReference>
<sequence>MTAVAKGLLEGQQKDELYEKIKQIRILFCAPICQKRHTHTMMKLINFLRASTSHQHRLLVEFLNEVDAIADDLLLHNNVRWLSKGRLRSQKATQFSLFCKMRAKYCYFFWKTSHHLNEQHLKLQGKSCL</sequence>
<keyword evidence="2" id="KW-1185">Reference proteome</keyword>
<proteinExistence type="predicted"/>
<evidence type="ECO:0000313" key="1">
    <source>
        <dbReference type="EMBL" id="KAK0142694.1"/>
    </source>
</evidence>
<gene>
    <name evidence="1" type="ORF">N1851_019371</name>
</gene>
<evidence type="ECO:0000313" key="2">
    <source>
        <dbReference type="Proteomes" id="UP001174136"/>
    </source>
</evidence>
<dbReference type="Proteomes" id="UP001174136">
    <property type="component" value="Unassembled WGS sequence"/>
</dbReference>
<organism evidence="1 2">
    <name type="scientific">Merluccius polli</name>
    <name type="common">Benguela hake</name>
    <name type="synonym">Merluccius cadenati</name>
    <dbReference type="NCBI Taxonomy" id="89951"/>
    <lineage>
        <taxon>Eukaryota</taxon>
        <taxon>Metazoa</taxon>
        <taxon>Chordata</taxon>
        <taxon>Craniata</taxon>
        <taxon>Vertebrata</taxon>
        <taxon>Euteleostomi</taxon>
        <taxon>Actinopterygii</taxon>
        <taxon>Neopterygii</taxon>
        <taxon>Teleostei</taxon>
        <taxon>Neoteleostei</taxon>
        <taxon>Acanthomorphata</taxon>
        <taxon>Zeiogadaria</taxon>
        <taxon>Gadariae</taxon>
        <taxon>Gadiformes</taxon>
        <taxon>Gadoidei</taxon>
        <taxon>Merlucciidae</taxon>
        <taxon>Merluccius</taxon>
    </lineage>
</organism>
<reference evidence="1" key="1">
    <citation type="journal article" date="2023" name="Front. Mar. Sci.">
        <title>A new Merluccius polli reference genome to investigate the effects of global change in West African waters.</title>
        <authorList>
            <person name="Mateo J.L."/>
            <person name="Blanco-Fernandez C."/>
            <person name="Garcia-Vazquez E."/>
            <person name="Machado-Schiaffino G."/>
        </authorList>
    </citation>
    <scope>NUCLEOTIDE SEQUENCE</scope>
    <source>
        <strain evidence="1">C29</strain>
        <tissue evidence="1">Fin</tissue>
    </source>
</reference>
<dbReference type="EMBL" id="JAOPHQ010003502">
    <property type="protein sequence ID" value="KAK0142694.1"/>
    <property type="molecule type" value="Genomic_DNA"/>
</dbReference>
<protein>
    <submittedName>
        <fullName evidence="1">Uncharacterized protein</fullName>
    </submittedName>
</protein>